<evidence type="ECO:0000256" key="4">
    <source>
        <dbReference type="ARBA" id="ARBA00023004"/>
    </source>
</evidence>
<dbReference type="Proteomes" id="UP001230268">
    <property type="component" value="Unassembled WGS sequence"/>
</dbReference>
<keyword evidence="1" id="KW-0479">Metal-binding</keyword>
<dbReference type="EMBL" id="JAVEPI010000004">
    <property type="protein sequence ID" value="KAK1442338.1"/>
    <property type="molecule type" value="Genomic_DNA"/>
</dbReference>
<name>A0AAD8PCR4_BABGI</name>
<keyword evidence="4" id="KW-0408">Iron</keyword>
<comment type="caution">
    <text evidence="7">The sequence shown here is derived from an EMBL/GenBank/DDBJ whole genome shotgun (WGS) entry which is preliminary data.</text>
</comment>
<evidence type="ECO:0000256" key="5">
    <source>
        <dbReference type="ARBA" id="ARBA00023014"/>
    </source>
</evidence>
<evidence type="ECO:0000256" key="1">
    <source>
        <dbReference type="ARBA" id="ARBA00022723"/>
    </source>
</evidence>
<evidence type="ECO:0000313" key="7">
    <source>
        <dbReference type="EMBL" id="KAK1442338.1"/>
    </source>
</evidence>
<keyword evidence="3" id="KW-0067">ATP-binding</keyword>
<keyword evidence="5" id="KW-0411">Iron-sulfur</keyword>
<proteinExistence type="inferred from homology"/>
<protein>
    <submittedName>
        <fullName evidence="7">Nucleotide-binding protein nbp35 like protein</fullName>
    </submittedName>
</protein>
<dbReference type="AlphaFoldDB" id="A0AAD8PCR4"/>
<feature type="transmembrane region" description="Helical" evidence="6">
    <location>
        <begin position="12"/>
        <end position="30"/>
    </location>
</feature>
<dbReference type="GO" id="GO:0051536">
    <property type="term" value="F:iron-sulfur cluster binding"/>
    <property type="evidence" value="ECO:0007669"/>
    <property type="project" value="UniProtKB-KW"/>
</dbReference>
<dbReference type="GO" id="GO:0005829">
    <property type="term" value="C:cytosol"/>
    <property type="evidence" value="ECO:0007669"/>
    <property type="project" value="TreeGrafter"/>
</dbReference>
<evidence type="ECO:0000256" key="6">
    <source>
        <dbReference type="SAM" id="Phobius"/>
    </source>
</evidence>
<keyword evidence="6" id="KW-0472">Membrane</keyword>
<evidence type="ECO:0000313" key="8">
    <source>
        <dbReference type="Proteomes" id="UP001230268"/>
    </source>
</evidence>
<sequence>MQQDRYHSLRTASLMVAFMVGYHYAYQYYIKWLQKKDDDIPEDCPGIESAEAGTKEPCKGCPNQAKCASGDMKREKMELQSSVAANLSQIRNIILVMSGKGGVGKSTVSTQLAYMLSDSGNQVGLLDIDLTGPSVPGMTSTANAEVFESAHGWTPVYVSKTLSVLSIGHLLRDPKQSIIWRGPKKDSLIRQFLLGVSWGELDYLVVDCPPGSSDEHITICTLLEGMNPKSILVTTPQKRCIDDVYRSAAFCKTAKVEIIALVENMTKSVFDSSEESNTQDLCNSFDIKNIMKLDMQEDIVNAGEEGRPLKDFTCLRPLEQFIAGHTPEIAETNNVVQPEVEQ</sequence>
<dbReference type="HAMAP" id="MF_02040">
    <property type="entry name" value="Mrp_NBP35"/>
    <property type="match status" value="1"/>
</dbReference>
<organism evidence="7 8">
    <name type="scientific">Babesia gibsoni</name>
    <dbReference type="NCBI Taxonomy" id="33632"/>
    <lineage>
        <taxon>Eukaryota</taxon>
        <taxon>Sar</taxon>
        <taxon>Alveolata</taxon>
        <taxon>Apicomplexa</taxon>
        <taxon>Aconoidasida</taxon>
        <taxon>Piroplasmida</taxon>
        <taxon>Babesiidae</taxon>
        <taxon>Babesia</taxon>
    </lineage>
</organism>
<dbReference type="GO" id="GO:0005524">
    <property type="term" value="F:ATP binding"/>
    <property type="evidence" value="ECO:0007669"/>
    <property type="project" value="UniProtKB-KW"/>
</dbReference>
<gene>
    <name evidence="7" type="ORF">BgAZ_403680</name>
</gene>
<reference evidence="7" key="1">
    <citation type="submission" date="2023-08" db="EMBL/GenBank/DDBJ databases">
        <title>Draft sequence of the Babesia gibsoni genome.</title>
        <authorList>
            <person name="Yamagishi J.Y."/>
            <person name="Xuan X.X."/>
        </authorList>
    </citation>
    <scope>NUCLEOTIDE SEQUENCE</scope>
    <source>
        <strain evidence="7">Azabu</strain>
    </source>
</reference>
<dbReference type="InterPro" id="IPR019591">
    <property type="entry name" value="Mrp/NBP35_ATP-bd"/>
</dbReference>
<keyword evidence="6" id="KW-1133">Transmembrane helix</keyword>
<dbReference type="Pfam" id="PF10609">
    <property type="entry name" value="ParA"/>
    <property type="match status" value="1"/>
</dbReference>
<dbReference type="Gene3D" id="3.40.50.300">
    <property type="entry name" value="P-loop containing nucleotide triphosphate hydrolases"/>
    <property type="match status" value="1"/>
</dbReference>
<dbReference type="InterPro" id="IPR033756">
    <property type="entry name" value="YlxH/NBP35"/>
</dbReference>
<keyword evidence="6" id="KW-0812">Transmembrane</keyword>
<keyword evidence="8" id="KW-1185">Reference proteome</keyword>
<dbReference type="CDD" id="cd02037">
    <property type="entry name" value="Mrp_NBP35"/>
    <property type="match status" value="1"/>
</dbReference>
<evidence type="ECO:0000256" key="2">
    <source>
        <dbReference type="ARBA" id="ARBA00022741"/>
    </source>
</evidence>
<dbReference type="GO" id="GO:0016226">
    <property type="term" value="P:iron-sulfur cluster assembly"/>
    <property type="evidence" value="ECO:0007669"/>
    <property type="project" value="InterPro"/>
</dbReference>
<dbReference type="SUPFAM" id="SSF52540">
    <property type="entry name" value="P-loop containing nucleoside triphosphate hydrolases"/>
    <property type="match status" value="1"/>
</dbReference>
<evidence type="ECO:0000256" key="3">
    <source>
        <dbReference type="ARBA" id="ARBA00022840"/>
    </source>
</evidence>
<dbReference type="PANTHER" id="PTHR23264">
    <property type="entry name" value="NUCLEOTIDE-BINDING PROTEIN NBP35 YEAST -RELATED"/>
    <property type="match status" value="1"/>
</dbReference>
<dbReference type="InterPro" id="IPR027417">
    <property type="entry name" value="P-loop_NTPase"/>
</dbReference>
<accession>A0AAD8PCR4</accession>
<dbReference type="PANTHER" id="PTHR23264:SF19">
    <property type="entry name" value="CYTOSOLIC FE-S CLUSTER ASSEMBLY FACTOR NUBP2"/>
    <property type="match status" value="1"/>
</dbReference>
<keyword evidence="2" id="KW-0547">Nucleotide-binding</keyword>
<dbReference type="GO" id="GO:0140663">
    <property type="term" value="F:ATP-dependent FeS chaperone activity"/>
    <property type="evidence" value="ECO:0007669"/>
    <property type="project" value="InterPro"/>
</dbReference>
<dbReference type="GO" id="GO:0046872">
    <property type="term" value="F:metal ion binding"/>
    <property type="evidence" value="ECO:0007669"/>
    <property type="project" value="UniProtKB-KW"/>
</dbReference>